<evidence type="ECO:0000256" key="9">
    <source>
        <dbReference type="PROSITE-ProRule" id="PRU00703"/>
    </source>
</evidence>
<dbReference type="InterPro" id="IPR044751">
    <property type="entry name" value="Ion_transp-like_CBS"/>
</dbReference>
<sequence>MDPAILWTSGIILVLLGLSAFFSGSETALTATNRATMHALAAQGTRGADTALRLTEDNERLIGSILLGNNLVNILAASLATSIFTALFGEAGVAWATLVMTFLVLVFAEVLPKTYAISGPERAAVKVAPIIAVFVRVFAPVVGFIRLLVRGALAVMGVKTDPDAHFLAPYEVIRGTIALHASEGGVDKAERDRLLAALDLRDREVAEVMRHRRDISSISADCSAEEIVEFCLGSSHTRIPLWRSEPENIVGVLHAKDLLRALNRQIRAKGTMADALATLDVMAVAMKPWFVPDTRPLDDQLRAFLKRKSHFALVVDEYGVLQGLITLEDILEEIVGDIADEHDIEREGISRNPDGSFIVQGSMTIRDLNRACEWSLPDDEATTIAGLLIHEAQTIPTEGQVFAFHGMRFEVLERHRNQITRLKLRALKAGARDSDEGASGAPHA</sequence>
<dbReference type="GO" id="GO:0050660">
    <property type="term" value="F:flavin adenine dinucleotide binding"/>
    <property type="evidence" value="ECO:0007669"/>
    <property type="project" value="InterPro"/>
</dbReference>
<comment type="similarity">
    <text evidence="2">Belongs to the UPF0053 family. Hemolysin C subfamily.</text>
</comment>
<dbReference type="SUPFAM" id="SSF54631">
    <property type="entry name" value="CBS-domain pair"/>
    <property type="match status" value="1"/>
</dbReference>
<feature type="domain" description="CBS" evidence="12">
    <location>
        <begin position="209"/>
        <end position="269"/>
    </location>
</feature>
<dbReference type="EMBL" id="JAEHHL010000002">
    <property type="protein sequence ID" value="MBK0398668.1"/>
    <property type="molecule type" value="Genomic_DNA"/>
</dbReference>
<dbReference type="InterPro" id="IPR002550">
    <property type="entry name" value="CNNM"/>
</dbReference>
<dbReference type="CDD" id="cd04590">
    <property type="entry name" value="CBS_pair_CorC_HlyC_assoc"/>
    <property type="match status" value="1"/>
</dbReference>
<comment type="caution">
    <text evidence="14">The sequence shown here is derived from an EMBL/GenBank/DDBJ whole genome shotgun (WGS) entry which is preliminary data.</text>
</comment>
<keyword evidence="7 9" id="KW-0129">CBS domain</keyword>
<gene>
    <name evidence="14" type="ORF">H0I76_05675</name>
</gene>
<dbReference type="InterPro" id="IPR005170">
    <property type="entry name" value="Transptr-assoc_dom"/>
</dbReference>
<feature type="domain" description="CBS" evidence="12">
    <location>
        <begin position="282"/>
        <end position="344"/>
    </location>
</feature>
<evidence type="ECO:0000313" key="15">
    <source>
        <dbReference type="Proteomes" id="UP000655420"/>
    </source>
</evidence>
<dbReference type="Proteomes" id="UP000655420">
    <property type="component" value="Unassembled WGS sequence"/>
</dbReference>
<dbReference type="PROSITE" id="PS51371">
    <property type="entry name" value="CBS"/>
    <property type="match status" value="2"/>
</dbReference>
<dbReference type="RefSeq" id="WP_200608152.1">
    <property type="nucleotide sequence ID" value="NZ_JAEHHL010000002.1"/>
</dbReference>
<evidence type="ECO:0000256" key="2">
    <source>
        <dbReference type="ARBA" id="ARBA00006446"/>
    </source>
</evidence>
<reference evidence="14" key="1">
    <citation type="submission" date="2020-12" db="EMBL/GenBank/DDBJ databases">
        <title>Bacterial taxonomy.</title>
        <authorList>
            <person name="Pan X."/>
        </authorList>
    </citation>
    <scope>NUCLEOTIDE SEQUENCE</scope>
    <source>
        <strain evidence="14">M0105</strain>
    </source>
</reference>
<proteinExistence type="inferred from homology"/>
<evidence type="ECO:0000259" key="12">
    <source>
        <dbReference type="PROSITE" id="PS51371"/>
    </source>
</evidence>
<dbReference type="Pfam" id="PF00571">
    <property type="entry name" value="CBS"/>
    <property type="match status" value="2"/>
</dbReference>
<dbReference type="InterPro" id="IPR016169">
    <property type="entry name" value="FAD-bd_PCMH_sub2"/>
</dbReference>
<dbReference type="SUPFAM" id="SSF56176">
    <property type="entry name" value="FAD-binding/transporter-associated domain-like"/>
    <property type="match status" value="1"/>
</dbReference>
<organism evidence="14 15">
    <name type="scientific">Thermohalobaculum xanthum</name>
    <dbReference type="NCBI Taxonomy" id="2753746"/>
    <lineage>
        <taxon>Bacteria</taxon>
        <taxon>Pseudomonadati</taxon>
        <taxon>Pseudomonadota</taxon>
        <taxon>Alphaproteobacteria</taxon>
        <taxon>Rhodobacterales</taxon>
        <taxon>Paracoccaceae</taxon>
        <taxon>Thermohalobaculum</taxon>
    </lineage>
</organism>
<feature type="transmembrane region" description="Helical" evidence="11">
    <location>
        <begin position="6"/>
        <end position="24"/>
    </location>
</feature>
<dbReference type="Pfam" id="PF01595">
    <property type="entry name" value="CNNM"/>
    <property type="match status" value="1"/>
</dbReference>
<keyword evidence="6 10" id="KW-1133">Transmembrane helix</keyword>
<dbReference type="InterPro" id="IPR000644">
    <property type="entry name" value="CBS_dom"/>
</dbReference>
<accession>A0A8J7SCF3</accession>
<evidence type="ECO:0000256" key="3">
    <source>
        <dbReference type="ARBA" id="ARBA00022475"/>
    </source>
</evidence>
<evidence type="ECO:0000256" key="8">
    <source>
        <dbReference type="ARBA" id="ARBA00023136"/>
    </source>
</evidence>
<dbReference type="InterPro" id="IPR036318">
    <property type="entry name" value="FAD-bd_PCMH-like_sf"/>
</dbReference>
<evidence type="ECO:0000256" key="5">
    <source>
        <dbReference type="ARBA" id="ARBA00022737"/>
    </source>
</evidence>
<feature type="transmembrane region" description="Helical" evidence="11">
    <location>
        <begin position="61"/>
        <end position="87"/>
    </location>
</feature>
<dbReference type="Pfam" id="PF03471">
    <property type="entry name" value="CorC_HlyC"/>
    <property type="match status" value="1"/>
</dbReference>
<keyword evidence="8 10" id="KW-0472">Membrane</keyword>
<dbReference type="PROSITE" id="PS51846">
    <property type="entry name" value="CNNM"/>
    <property type="match status" value="1"/>
</dbReference>
<dbReference type="SMART" id="SM01091">
    <property type="entry name" value="CorC_HlyC"/>
    <property type="match status" value="1"/>
</dbReference>
<keyword evidence="4 10" id="KW-0812">Transmembrane</keyword>
<keyword evidence="5" id="KW-0677">Repeat</keyword>
<dbReference type="Gene3D" id="3.30.465.10">
    <property type="match status" value="1"/>
</dbReference>
<dbReference type="PANTHER" id="PTHR22777">
    <property type="entry name" value="HEMOLYSIN-RELATED"/>
    <property type="match status" value="1"/>
</dbReference>
<dbReference type="Gene3D" id="3.10.580.10">
    <property type="entry name" value="CBS-domain"/>
    <property type="match status" value="1"/>
</dbReference>
<evidence type="ECO:0000313" key="14">
    <source>
        <dbReference type="EMBL" id="MBK0398668.1"/>
    </source>
</evidence>
<dbReference type="InterPro" id="IPR046342">
    <property type="entry name" value="CBS_dom_sf"/>
</dbReference>
<evidence type="ECO:0000256" key="10">
    <source>
        <dbReference type="PROSITE-ProRule" id="PRU01193"/>
    </source>
</evidence>
<evidence type="ECO:0000256" key="11">
    <source>
        <dbReference type="SAM" id="Phobius"/>
    </source>
</evidence>
<dbReference type="AlphaFoldDB" id="A0A8J7SCF3"/>
<keyword evidence="3" id="KW-1003">Cell membrane</keyword>
<evidence type="ECO:0000256" key="7">
    <source>
        <dbReference type="ARBA" id="ARBA00023122"/>
    </source>
</evidence>
<evidence type="ECO:0000256" key="4">
    <source>
        <dbReference type="ARBA" id="ARBA00022692"/>
    </source>
</evidence>
<name>A0A8J7SCF3_9RHOB</name>
<dbReference type="PANTHER" id="PTHR22777:SF32">
    <property type="entry name" value="UPF0053 INNER MEMBRANE PROTEIN YFJD"/>
    <property type="match status" value="1"/>
</dbReference>
<evidence type="ECO:0000256" key="1">
    <source>
        <dbReference type="ARBA" id="ARBA00004651"/>
    </source>
</evidence>
<dbReference type="GO" id="GO:0005886">
    <property type="term" value="C:plasma membrane"/>
    <property type="evidence" value="ECO:0007669"/>
    <property type="project" value="UniProtKB-SubCell"/>
</dbReference>
<feature type="domain" description="CNNM transmembrane" evidence="13">
    <location>
        <begin position="1"/>
        <end position="190"/>
    </location>
</feature>
<feature type="transmembrane region" description="Helical" evidence="11">
    <location>
        <begin position="93"/>
        <end position="111"/>
    </location>
</feature>
<keyword evidence="15" id="KW-1185">Reference proteome</keyword>
<dbReference type="FunFam" id="3.10.580.10:FF:000002">
    <property type="entry name" value="Magnesium/cobalt efflux protein CorC"/>
    <property type="match status" value="1"/>
</dbReference>
<evidence type="ECO:0000259" key="13">
    <source>
        <dbReference type="PROSITE" id="PS51846"/>
    </source>
</evidence>
<protein>
    <submittedName>
        <fullName evidence="14">HlyC/CorC family transporter</fullName>
    </submittedName>
</protein>
<feature type="transmembrane region" description="Helical" evidence="11">
    <location>
        <begin position="123"/>
        <end position="149"/>
    </location>
</feature>
<evidence type="ECO:0000256" key="6">
    <source>
        <dbReference type="ARBA" id="ARBA00022989"/>
    </source>
</evidence>
<comment type="subcellular location">
    <subcellularLocation>
        <location evidence="1">Cell membrane</location>
        <topology evidence="1">Multi-pass membrane protein</topology>
    </subcellularLocation>
</comment>